<reference evidence="1 2" key="1">
    <citation type="journal article" date="2019" name="Syst. Appl. Microbiol.">
        <title>Characterization of Bifidobacterium species in feaces of the Egyptian fruit bat: Description of B. vespertilionis sp. nov. and B. rousetti sp. nov.</title>
        <authorList>
            <person name="Modesto M."/>
            <person name="Satti M."/>
            <person name="Watanabe K."/>
            <person name="Puglisi E."/>
            <person name="Morelli L."/>
            <person name="Huang C.-H."/>
            <person name="Liou J.-S."/>
            <person name="Miyashita M."/>
            <person name="Tamura T."/>
            <person name="Saito S."/>
            <person name="Mori K."/>
            <person name="Huang L."/>
            <person name="Sciavilla P."/>
            <person name="Sandri C."/>
            <person name="Spiezio C."/>
            <person name="Vitali F."/>
            <person name="Cavalieri D."/>
            <person name="Perpetuini G."/>
            <person name="Tofalo R."/>
            <person name="Bonetti A."/>
            <person name="Arita M."/>
            <person name="Mattarelli P."/>
        </authorList>
    </citation>
    <scope>NUCLEOTIDE SEQUENCE [LARGE SCALE GENOMIC DNA]</scope>
    <source>
        <strain evidence="1 2">RST7</strain>
    </source>
</reference>
<gene>
    <name evidence="1" type="ORF">EMO89_02425</name>
</gene>
<accession>A0A5M9ZVL5</accession>
<organism evidence="1 2">
    <name type="scientific">Bifidobacterium tissieri</name>
    <dbReference type="NCBI Taxonomy" id="1630162"/>
    <lineage>
        <taxon>Bacteria</taxon>
        <taxon>Bacillati</taxon>
        <taxon>Actinomycetota</taxon>
        <taxon>Actinomycetes</taxon>
        <taxon>Bifidobacteriales</taxon>
        <taxon>Bifidobacteriaceae</taxon>
        <taxon>Bifidobacterium</taxon>
    </lineage>
</organism>
<dbReference type="EMBL" id="RZUI01000002">
    <property type="protein sequence ID" value="KAA8831600.1"/>
    <property type="molecule type" value="Genomic_DNA"/>
</dbReference>
<dbReference type="Proteomes" id="UP000412028">
    <property type="component" value="Unassembled WGS sequence"/>
</dbReference>
<protein>
    <recommendedName>
        <fullName evidence="3">Holliday junction resolvase</fullName>
    </recommendedName>
</protein>
<comment type="caution">
    <text evidence="1">The sequence shown here is derived from an EMBL/GenBank/DDBJ whole genome shotgun (WGS) entry which is preliminary data.</text>
</comment>
<sequence length="134" mass="14892">MSRQRSKGTRFETATVRALRAWLDDTENTIDRSPLRGTADQGDIQGVKIHGTPVVLEAKNYSNYAGKLKQWMTEARREAGNRDTPVWFVVFHQKGLGIDSLESMGAQPVLTDLKTLAWIAGHGIINDKEGPLES</sequence>
<proteinExistence type="predicted"/>
<evidence type="ECO:0008006" key="3">
    <source>
        <dbReference type="Google" id="ProtNLM"/>
    </source>
</evidence>
<dbReference type="AlphaFoldDB" id="A0A5M9ZVL5"/>
<name>A0A5M9ZVL5_9BIFI</name>
<dbReference type="OrthoDB" id="3630198at2"/>
<dbReference type="RefSeq" id="WP_150380773.1">
    <property type="nucleotide sequence ID" value="NZ_RZUI01000002.1"/>
</dbReference>
<evidence type="ECO:0000313" key="1">
    <source>
        <dbReference type="EMBL" id="KAA8831600.1"/>
    </source>
</evidence>
<evidence type="ECO:0000313" key="2">
    <source>
        <dbReference type="Proteomes" id="UP000412028"/>
    </source>
</evidence>